<evidence type="ECO:0000313" key="1">
    <source>
        <dbReference type="EMBL" id="KYB25452.1"/>
    </source>
</evidence>
<dbReference type="EMBL" id="KQ971371">
    <property type="protein sequence ID" value="KYB25452.1"/>
    <property type="molecule type" value="Genomic_DNA"/>
</dbReference>
<keyword evidence="2" id="KW-1185">Reference proteome</keyword>
<name>A0A139WBZ6_TRICA</name>
<accession>A0A139WBZ6</accession>
<reference evidence="1 2" key="1">
    <citation type="journal article" date="2008" name="Nature">
        <title>The genome of the model beetle and pest Tribolium castaneum.</title>
        <authorList>
            <consortium name="Tribolium Genome Sequencing Consortium"/>
            <person name="Richards S."/>
            <person name="Gibbs R.A."/>
            <person name="Weinstock G.M."/>
            <person name="Brown S.J."/>
            <person name="Denell R."/>
            <person name="Beeman R.W."/>
            <person name="Gibbs R."/>
            <person name="Beeman R.W."/>
            <person name="Brown S.J."/>
            <person name="Bucher G."/>
            <person name="Friedrich M."/>
            <person name="Grimmelikhuijzen C.J."/>
            <person name="Klingler M."/>
            <person name="Lorenzen M."/>
            <person name="Richards S."/>
            <person name="Roth S."/>
            <person name="Schroder R."/>
            <person name="Tautz D."/>
            <person name="Zdobnov E.M."/>
            <person name="Muzny D."/>
            <person name="Gibbs R.A."/>
            <person name="Weinstock G.M."/>
            <person name="Attaway T."/>
            <person name="Bell S."/>
            <person name="Buhay C.J."/>
            <person name="Chandrabose M.N."/>
            <person name="Chavez D."/>
            <person name="Clerk-Blankenburg K.P."/>
            <person name="Cree A."/>
            <person name="Dao M."/>
            <person name="Davis C."/>
            <person name="Chacko J."/>
            <person name="Dinh H."/>
            <person name="Dugan-Rocha S."/>
            <person name="Fowler G."/>
            <person name="Garner T.T."/>
            <person name="Garnes J."/>
            <person name="Gnirke A."/>
            <person name="Hawes A."/>
            <person name="Hernandez J."/>
            <person name="Hines S."/>
            <person name="Holder M."/>
            <person name="Hume J."/>
            <person name="Jhangiani S.N."/>
            <person name="Joshi V."/>
            <person name="Khan Z.M."/>
            <person name="Jackson L."/>
            <person name="Kovar C."/>
            <person name="Kowis A."/>
            <person name="Lee S."/>
            <person name="Lewis L.R."/>
            <person name="Margolis J."/>
            <person name="Morgan M."/>
            <person name="Nazareth L.V."/>
            <person name="Nguyen N."/>
            <person name="Okwuonu G."/>
            <person name="Parker D."/>
            <person name="Richards S."/>
            <person name="Ruiz S.J."/>
            <person name="Santibanez J."/>
            <person name="Savard J."/>
            <person name="Scherer S.E."/>
            <person name="Schneider B."/>
            <person name="Sodergren E."/>
            <person name="Tautz D."/>
            <person name="Vattahil S."/>
            <person name="Villasana D."/>
            <person name="White C.S."/>
            <person name="Wright R."/>
            <person name="Park Y."/>
            <person name="Beeman R.W."/>
            <person name="Lord J."/>
            <person name="Oppert B."/>
            <person name="Lorenzen M."/>
            <person name="Brown S."/>
            <person name="Wang L."/>
            <person name="Savard J."/>
            <person name="Tautz D."/>
            <person name="Richards S."/>
            <person name="Weinstock G."/>
            <person name="Gibbs R.A."/>
            <person name="Liu Y."/>
            <person name="Worley K."/>
            <person name="Weinstock G."/>
            <person name="Elsik C.G."/>
            <person name="Reese J.T."/>
            <person name="Elhaik E."/>
            <person name="Landan G."/>
            <person name="Graur D."/>
            <person name="Arensburger P."/>
            <person name="Atkinson P."/>
            <person name="Beeman R.W."/>
            <person name="Beidler J."/>
            <person name="Brown S.J."/>
            <person name="Demuth J.P."/>
            <person name="Drury D.W."/>
            <person name="Du Y.Z."/>
            <person name="Fujiwara H."/>
            <person name="Lorenzen M."/>
            <person name="Maselli V."/>
            <person name="Osanai M."/>
            <person name="Park Y."/>
            <person name="Robertson H.M."/>
            <person name="Tu Z."/>
            <person name="Wang J.J."/>
            <person name="Wang S."/>
            <person name="Richards S."/>
            <person name="Song H."/>
            <person name="Zhang L."/>
            <person name="Sodergren E."/>
            <person name="Werner D."/>
            <person name="Stanke M."/>
            <person name="Morgenstern B."/>
            <person name="Solovyev V."/>
            <person name="Kosarev P."/>
            <person name="Brown G."/>
            <person name="Chen H.C."/>
            <person name="Ermolaeva O."/>
            <person name="Hlavina W."/>
            <person name="Kapustin Y."/>
            <person name="Kiryutin B."/>
            <person name="Kitts P."/>
            <person name="Maglott D."/>
            <person name="Pruitt K."/>
            <person name="Sapojnikov V."/>
            <person name="Souvorov A."/>
            <person name="Mackey A.J."/>
            <person name="Waterhouse R.M."/>
            <person name="Wyder S."/>
            <person name="Zdobnov E.M."/>
            <person name="Zdobnov E.M."/>
            <person name="Wyder S."/>
            <person name="Kriventseva E.V."/>
            <person name="Kadowaki T."/>
            <person name="Bork P."/>
            <person name="Aranda M."/>
            <person name="Bao R."/>
            <person name="Beermann A."/>
            <person name="Berns N."/>
            <person name="Bolognesi R."/>
            <person name="Bonneton F."/>
            <person name="Bopp D."/>
            <person name="Brown S.J."/>
            <person name="Bucher G."/>
            <person name="Butts T."/>
            <person name="Chaumot A."/>
            <person name="Denell R.E."/>
            <person name="Ferrier D.E."/>
            <person name="Friedrich M."/>
            <person name="Gordon C.M."/>
            <person name="Jindra M."/>
            <person name="Klingler M."/>
            <person name="Lan Q."/>
            <person name="Lattorff H.M."/>
            <person name="Laudet V."/>
            <person name="von Levetsow C."/>
            <person name="Liu Z."/>
            <person name="Lutz R."/>
            <person name="Lynch J.A."/>
            <person name="da Fonseca R.N."/>
            <person name="Posnien N."/>
            <person name="Reuter R."/>
            <person name="Roth S."/>
            <person name="Savard J."/>
            <person name="Schinko J.B."/>
            <person name="Schmitt C."/>
            <person name="Schoppmeier M."/>
            <person name="Schroder R."/>
            <person name="Shippy T.D."/>
            <person name="Simonnet F."/>
            <person name="Marques-Souza H."/>
            <person name="Tautz D."/>
            <person name="Tomoyasu Y."/>
            <person name="Trauner J."/>
            <person name="Van der Zee M."/>
            <person name="Vervoort M."/>
            <person name="Wittkopp N."/>
            <person name="Wimmer E.A."/>
            <person name="Yang X."/>
            <person name="Jones A.K."/>
            <person name="Sattelle D.B."/>
            <person name="Ebert P.R."/>
            <person name="Nelson D."/>
            <person name="Scott J.G."/>
            <person name="Beeman R.W."/>
            <person name="Muthukrishnan S."/>
            <person name="Kramer K.J."/>
            <person name="Arakane Y."/>
            <person name="Beeman R.W."/>
            <person name="Zhu Q."/>
            <person name="Hogenkamp D."/>
            <person name="Dixit R."/>
            <person name="Oppert B."/>
            <person name="Jiang H."/>
            <person name="Zou Z."/>
            <person name="Marshall J."/>
            <person name="Elpidina E."/>
            <person name="Vinokurov K."/>
            <person name="Oppert C."/>
            <person name="Zou Z."/>
            <person name="Evans J."/>
            <person name="Lu Z."/>
            <person name="Zhao P."/>
            <person name="Sumathipala N."/>
            <person name="Altincicek B."/>
            <person name="Vilcinskas A."/>
            <person name="Williams M."/>
            <person name="Hultmark D."/>
            <person name="Hetru C."/>
            <person name="Jiang H."/>
            <person name="Grimmelikhuijzen C.J."/>
            <person name="Hauser F."/>
            <person name="Cazzamali G."/>
            <person name="Williamson M."/>
            <person name="Park Y."/>
            <person name="Li B."/>
            <person name="Tanaka Y."/>
            <person name="Predel R."/>
            <person name="Neupert S."/>
            <person name="Schachtner J."/>
            <person name="Verleyen P."/>
            <person name="Raible F."/>
            <person name="Bork P."/>
            <person name="Friedrich M."/>
            <person name="Walden K.K."/>
            <person name="Robertson H.M."/>
            <person name="Angeli S."/>
            <person name="Foret S."/>
            <person name="Bucher G."/>
            <person name="Schuetz S."/>
            <person name="Maleszka R."/>
            <person name="Wimmer E.A."/>
            <person name="Beeman R.W."/>
            <person name="Lorenzen M."/>
            <person name="Tomoyasu Y."/>
            <person name="Miller S.C."/>
            <person name="Grossmann D."/>
            <person name="Bucher G."/>
        </authorList>
    </citation>
    <scope>NUCLEOTIDE SEQUENCE [LARGE SCALE GENOMIC DNA]</scope>
    <source>
        <strain evidence="1 2">Georgia GA2</strain>
    </source>
</reference>
<dbReference type="InParanoid" id="A0A139WBZ6"/>
<reference evidence="1 2" key="2">
    <citation type="journal article" date="2010" name="Nucleic Acids Res.">
        <title>BeetleBase in 2010: revisions to provide comprehensive genomic information for Tribolium castaneum.</title>
        <authorList>
            <person name="Kim H.S."/>
            <person name="Murphy T."/>
            <person name="Xia J."/>
            <person name="Caragea D."/>
            <person name="Park Y."/>
            <person name="Beeman R.W."/>
            <person name="Lorenzen M.D."/>
            <person name="Butcher S."/>
            <person name="Manak J.R."/>
            <person name="Brown S.J."/>
        </authorList>
    </citation>
    <scope>GENOME REANNOTATION</scope>
    <source>
        <strain evidence="1 2">Georgia GA2</strain>
    </source>
</reference>
<evidence type="ECO:0000313" key="2">
    <source>
        <dbReference type="Proteomes" id="UP000007266"/>
    </source>
</evidence>
<gene>
    <name evidence="1" type="primary">AUGUSTUS-3.0.2_34273</name>
    <name evidence="1" type="ORF">TcasGA2_TC034273</name>
</gene>
<organism evidence="1 2">
    <name type="scientific">Tribolium castaneum</name>
    <name type="common">Red flour beetle</name>
    <dbReference type="NCBI Taxonomy" id="7070"/>
    <lineage>
        <taxon>Eukaryota</taxon>
        <taxon>Metazoa</taxon>
        <taxon>Ecdysozoa</taxon>
        <taxon>Arthropoda</taxon>
        <taxon>Hexapoda</taxon>
        <taxon>Insecta</taxon>
        <taxon>Pterygota</taxon>
        <taxon>Neoptera</taxon>
        <taxon>Endopterygota</taxon>
        <taxon>Coleoptera</taxon>
        <taxon>Polyphaga</taxon>
        <taxon>Cucujiformia</taxon>
        <taxon>Tenebrionidae</taxon>
        <taxon>Tenebrionidae incertae sedis</taxon>
        <taxon>Tribolium</taxon>
    </lineage>
</organism>
<proteinExistence type="predicted"/>
<protein>
    <submittedName>
        <fullName evidence="1">Uncharacterized protein</fullName>
    </submittedName>
</protein>
<dbReference type="Proteomes" id="UP000007266">
    <property type="component" value="Linkage group 9"/>
</dbReference>
<sequence>MVVTGTDGLTSPPKDELVAMIWHYIIRSPIQGMTGVRAA</sequence>
<dbReference type="AlphaFoldDB" id="A0A139WBZ6"/>